<sequence>MKIKGGTIVPQLTSFTPAGPSQEKTENSHSKESSHSSANSHSEASSSLKLSKEKSPERPLEKVKPSSEKSKGSQEKPSSPFSSSISASSDHVAVEPQHVDPKQDHVSDKQPQKTREPTPGSPSHSSASHYSDSDLNIENLILELRKATSATIVESKGHSDSANKSVNRLAVDKTIEKPNPEKTDSMAKTPKPRLSSECTQSFQWLIELLDQPIPISTSMDEVEEKAKVAIDYMTSQCFPEEDIAPLKAISGLVKNLRNGRGNID</sequence>
<feature type="compositionally biased region" description="Low complexity" evidence="1">
    <location>
        <begin position="35"/>
        <end position="49"/>
    </location>
</feature>
<evidence type="ECO:0000313" key="3">
    <source>
        <dbReference type="Proteomes" id="UP001341840"/>
    </source>
</evidence>
<feature type="compositionally biased region" description="Basic and acidic residues" evidence="1">
    <location>
        <begin position="50"/>
        <end position="74"/>
    </location>
</feature>
<evidence type="ECO:0000256" key="1">
    <source>
        <dbReference type="SAM" id="MobiDB-lite"/>
    </source>
</evidence>
<feature type="compositionally biased region" description="Basic and acidic residues" evidence="1">
    <location>
        <begin position="23"/>
        <end position="34"/>
    </location>
</feature>
<dbReference type="Proteomes" id="UP001341840">
    <property type="component" value="Unassembled WGS sequence"/>
</dbReference>
<evidence type="ECO:0000313" key="2">
    <source>
        <dbReference type="EMBL" id="MED6122681.1"/>
    </source>
</evidence>
<feature type="compositionally biased region" description="Basic and acidic residues" evidence="1">
    <location>
        <begin position="97"/>
        <end position="116"/>
    </location>
</feature>
<organism evidence="2 3">
    <name type="scientific">Stylosanthes scabra</name>
    <dbReference type="NCBI Taxonomy" id="79078"/>
    <lineage>
        <taxon>Eukaryota</taxon>
        <taxon>Viridiplantae</taxon>
        <taxon>Streptophyta</taxon>
        <taxon>Embryophyta</taxon>
        <taxon>Tracheophyta</taxon>
        <taxon>Spermatophyta</taxon>
        <taxon>Magnoliopsida</taxon>
        <taxon>eudicotyledons</taxon>
        <taxon>Gunneridae</taxon>
        <taxon>Pentapetalae</taxon>
        <taxon>rosids</taxon>
        <taxon>fabids</taxon>
        <taxon>Fabales</taxon>
        <taxon>Fabaceae</taxon>
        <taxon>Papilionoideae</taxon>
        <taxon>50 kb inversion clade</taxon>
        <taxon>dalbergioids sensu lato</taxon>
        <taxon>Dalbergieae</taxon>
        <taxon>Pterocarpus clade</taxon>
        <taxon>Stylosanthes</taxon>
    </lineage>
</organism>
<reference evidence="2 3" key="1">
    <citation type="journal article" date="2023" name="Plants (Basel)">
        <title>Bridging the Gap: Combining Genomics and Transcriptomics Approaches to Understand Stylosanthes scabra, an Orphan Legume from the Brazilian Caatinga.</title>
        <authorList>
            <person name="Ferreira-Neto J.R.C."/>
            <person name="da Silva M.D."/>
            <person name="Binneck E."/>
            <person name="de Melo N.F."/>
            <person name="da Silva R.H."/>
            <person name="de Melo A.L.T.M."/>
            <person name="Pandolfi V."/>
            <person name="Bustamante F.O."/>
            <person name="Brasileiro-Vidal A.C."/>
            <person name="Benko-Iseppon A.M."/>
        </authorList>
    </citation>
    <scope>NUCLEOTIDE SEQUENCE [LARGE SCALE GENOMIC DNA]</scope>
    <source>
        <tissue evidence="2">Leaves</tissue>
    </source>
</reference>
<feature type="compositionally biased region" description="Low complexity" evidence="1">
    <location>
        <begin position="78"/>
        <end position="89"/>
    </location>
</feature>
<accession>A0ABU6RF96</accession>
<comment type="caution">
    <text evidence="2">The sequence shown here is derived from an EMBL/GenBank/DDBJ whole genome shotgun (WGS) entry which is preliminary data.</text>
</comment>
<dbReference type="EMBL" id="JASCZI010030445">
    <property type="protein sequence ID" value="MED6122681.1"/>
    <property type="molecule type" value="Genomic_DNA"/>
</dbReference>
<gene>
    <name evidence="2" type="ORF">PIB30_042079</name>
</gene>
<proteinExistence type="predicted"/>
<feature type="region of interest" description="Disordered" evidence="1">
    <location>
        <begin position="1"/>
        <end position="132"/>
    </location>
</feature>
<keyword evidence="3" id="KW-1185">Reference proteome</keyword>
<name>A0ABU6RF96_9FABA</name>
<protein>
    <submittedName>
        <fullName evidence="2">Uncharacterized protein</fullName>
    </submittedName>
</protein>
<feature type="compositionally biased region" description="Low complexity" evidence="1">
    <location>
        <begin position="121"/>
        <end position="132"/>
    </location>
</feature>